<dbReference type="InterPro" id="IPR001841">
    <property type="entry name" value="Znf_RING"/>
</dbReference>
<dbReference type="SUPFAM" id="SSF57850">
    <property type="entry name" value="RING/U-box"/>
    <property type="match status" value="1"/>
</dbReference>
<dbReference type="PROSITE" id="PS50089">
    <property type="entry name" value="ZF_RING_2"/>
    <property type="match status" value="1"/>
</dbReference>
<dbReference type="Pfam" id="PF13705">
    <property type="entry name" value="TRC8_N"/>
    <property type="match status" value="2"/>
</dbReference>
<feature type="domain" description="RING-type" evidence="12">
    <location>
        <begin position="550"/>
        <end position="588"/>
    </location>
</feature>
<dbReference type="GO" id="GO:0016020">
    <property type="term" value="C:membrane"/>
    <property type="evidence" value="ECO:0007669"/>
    <property type="project" value="UniProtKB-SubCell"/>
</dbReference>
<feature type="transmembrane region" description="Helical" evidence="11">
    <location>
        <begin position="80"/>
        <end position="97"/>
    </location>
</feature>
<dbReference type="Gene3D" id="3.30.40.10">
    <property type="entry name" value="Zinc/RING finger domain, C3HC4 (zinc finger)"/>
    <property type="match status" value="1"/>
</dbReference>
<feature type="transmembrane region" description="Helical" evidence="11">
    <location>
        <begin position="282"/>
        <end position="299"/>
    </location>
</feature>
<feature type="transmembrane region" description="Helical" evidence="11">
    <location>
        <begin position="342"/>
        <end position="368"/>
    </location>
</feature>
<comment type="caution">
    <text evidence="13">The sequence shown here is derived from an EMBL/GenBank/DDBJ whole genome shotgun (WGS) entry which is preliminary data.</text>
</comment>
<feature type="compositionally biased region" description="Polar residues" evidence="10">
    <location>
        <begin position="621"/>
        <end position="636"/>
    </location>
</feature>
<feature type="transmembrane region" description="Helical" evidence="11">
    <location>
        <begin position="380"/>
        <end position="400"/>
    </location>
</feature>
<sequence>MAVKERVEAVLNVGLRVPSIMLLEVLYRWDVSSFFQKIQRSSLNNNPLFQYKYLALYLHYVGYILSLVLLTLPRQHLVQLYLYVLTALLLFAGHQISRDYVRSELESGYEGPLYLEPLSINRFTTALICQLVVCTLCSCVMQTKRIWLFSAHLLPLVARLCLVPLETIVFVNRFAMIFTGLEVIYFLASNLLVPFNLAKTAYRELAQVVEVYGLLALGMSLWNQLVLPVLFMCFWLVLFALQIYTYFSTRDQPTSRERLLFLFLTSIAECCCTPYSLLGLVFTVSFVALGVLTLCKFYLQGYRAFMNDNTVHRGMTEGITLLILAVQTGLIELQVIHRAFLLSIILFIVVASILQSMLEIADPIVLALGASRDKSLWKHFRAVSLCLFLLVFPAYMSYMICQFFHMDFWLLIIISSSILTSLQVKIPHRHTPSEVQKLYKGADTEHSYKKELRKAPVENMDDVIYWVNGTYRLLEFLVALCVVAYGVSETVFGEWTVMGSTIVLIHSYYNVWLRAQLGWQSFLLRRDAVNKIKSLPTASHQQLQQHNDICSICYQDMTSAVITPCSHLFHAGCLKKWLYVQETCPLCHNQLKGSLQPGSSTQDTPPQETLDLDPPQHLESDSSLQVPQQDDTTHTPGSDLATGLKEDAASPACSSSES</sequence>
<keyword evidence="7 11" id="KW-0472">Membrane</keyword>
<comment type="subcellular location">
    <subcellularLocation>
        <location evidence="1">Membrane</location>
        <topology evidence="1">Multi-pass membrane protein</topology>
    </subcellularLocation>
</comment>
<accession>A0A3N0YZS5</accession>
<dbReference type="GO" id="GO:0036503">
    <property type="term" value="P:ERAD pathway"/>
    <property type="evidence" value="ECO:0007669"/>
    <property type="project" value="TreeGrafter"/>
</dbReference>
<gene>
    <name evidence="13" type="ORF">DPX16_19325</name>
</gene>
<dbReference type="InterPro" id="IPR013083">
    <property type="entry name" value="Znf_RING/FYVE/PHD"/>
</dbReference>
<dbReference type="SMART" id="SM00744">
    <property type="entry name" value="RINGv"/>
    <property type="match status" value="1"/>
</dbReference>
<evidence type="ECO:0000256" key="7">
    <source>
        <dbReference type="ARBA" id="ARBA00023136"/>
    </source>
</evidence>
<keyword evidence="6 11" id="KW-1133">Transmembrane helix</keyword>
<feature type="region of interest" description="Disordered" evidence="10">
    <location>
        <begin position="595"/>
        <end position="658"/>
    </location>
</feature>
<protein>
    <recommendedName>
        <fullName evidence="8">RING finger protein 145</fullName>
    </recommendedName>
</protein>
<evidence type="ECO:0000256" key="8">
    <source>
        <dbReference type="ARBA" id="ARBA00035709"/>
    </source>
</evidence>
<evidence type="ECO:0000256" key="4">
    <source>
        <dbReference type="ARBA" id="ARBA00022771"/>
    </source>
</evidence>
<keyword evidence="3" id="KW-0479">Metal-binding</keyword>
<dbReference type="SMART" id="SM00184">
    <property type="entry name" value="RING"/>
    <property type="match status" value="1"/>
</dbReference>
<organism evidence="13 14">
    <name type="scientific">Anabarilius grahami</name>
    <name type="common">Kanglang fish</name>
    <name type="synonym">Barilius grahami</name>
    <dbReference type="NCBI Taxonomy" id="495550"/>
    <lineage>
        <taxon>Eukaryota</taxon>
        <taxon>Metazoa</taxon>
        <taxon>Chordata</taxon>
        <taxon>Craniata</taxon>
        <taxon>Vertebrata</taxon>
        <taxon>Euteleostomi</taxon>
        <taxon>Actinopterygii</taxon>
        <taxon>Neopterygii</taxon>
        <taxon>Teleostei</taxon>
        <taxon>Ostariophysi</taxon>
        <taxon>Cypriniformes</taxon>
        <taxon>Xenocyprididae</taxon>
        <taxon>Xenocypridinae</taxon>
        <taxon>Xenocypridinae incertae sedis</taxon>
        <taxon>Anabarilius</taxon>
    </lineage>
</organism>
<evidence type="ECO:0000313" key="13">
    <source>
        <dbReference type="EMBL" id="ROL51806.1"/>
    </source>
</evidence>
<dbReference type="InterPro" id="IPR050731">
    <property type="entry name" value="HRD1_E3_ubiq-ligases"/>
</dbReference>
<evidence type="ECO:0000313" key="14">
    <source>
        <dbReference type="Proteomes" id="UP000281406"/>
    </source>
</evidence>
<name>A0A3N0YZS5_ANAGA</name>
<proteinExistence type="predicted"/>
<keyword evidence="14" id="KW-1185">Reference proteome</keyword>
<dbReference type="PANTHER" id="PTHR22763">
    <property type="entry name" value="RING ZINC FINGER PROTEIN"/>
    <property type="match status" value="1"/>
</dbReference>
<dbReference type="GO" id="GO:0008270">
    <property type="term" value="F:zinc ion binding"/>
    <property type="evidence" value="ECO:0007669"/>
    <property type="project" value="UniProtKB-KW"/>
</dbReference>
<dbReference type="OrthoDB" id="4752984at2759"/>
<dbReference type="GO" id="GO:0061630">
    <property type="term" value="F:ubiquitin protein ligase activity"/>
    <property type="evidence" value="ECO:0007669"/>
    <property type="project" value="TreeGrafter"/>
</dbReference>
<feature type="transmembrane region" description="Helical" evidence="11">
    <location>
        <begin position="319"/>
        <end position="336"/>
    </location>
</feature>
<feature type="transmembrane region" description="Helical" evidence="11">
    <location>
        <begin position="229"/>
        <end position="247"/>
    </location>
</feature>
<keyword evidence="2 11" id="KW-0812">Transmembrane</keyword>
<evidence type="ECO:0000256" key="5">
    <source>
        <dbReference type="ARBA" id="ARBA00022833"/>
    </source>
</evidence>
<dbReference type="GO" id="GO:0043161">
    <property type="term" value="P:proteasome-mediated ubiquitin-dependent protein catabolic process"/>
    <property type="evidence" value="ECO:0007669"/>
    <property type="project" value="TreeGrafter"/>
</dbReference>
<dbReference type="PANTHER" id="PTHR22763:SF167">
    <property type="entry name" value="RING FINGER PROTEIN 145"/>
    <property type="match status" value="1"/>
</dbReference>
<feature type="transmembrane region" description="Helical" evidence="11">
    <location>
        <begin position="54"/>
        <end position="73"/>
    </location>
</feature>
<dbReference type="Pfam" id="PF13639">
    <property type="entry name" value="zf-RING_2"/>
    <property type="match status" value="1"/>
</dbReference>
<evidence type="ECO:0000259" key="12">
    <source>
        <dbReference type="PROSITE" id="PS50089"/>
    </source>
</evidence>
<dbReference type="EMBL" id="RJVU01018281">
    <property type="protein sequence ID" value="ROL51806.1"/>
    <property type="molecule type" value="Genomic_DNA"/>
</dbReference>
<evidence type="ECO:0000256" key="10">
    <source>
        <dbReference type="SAM" id="MobiDB-lite"/>
    </source>
</evidence>
<feature type="transmembrane region" description="Helical" evidence="11">
    <location>
        <begin position="146"/>
        <end position="165"/>
    </location>
</feature>
<dbReference type="InterPro" id="IPR025754">
    <property type="entry name" value="TRC8_N_dom"/>
</dbReference>
<evidence type="ECO:0000256" key="6">
    <source>
        <dbReference type="ARBA" id="ARBA00022989"/>
    </source>
</evidence>
<keyword evidence="5" id="KW-0862">Zinc</keyword>
<evidence type="ECO:0000256" key="3">
    <source>
        <dbReference type="ARBA" id="ARBA00022723"/>
    </source>
</evidence>
<dbReference type="Proteomes" id="UP000281406">
    <property type="component" value="Unassembled WGS sequence"/>
</dbReference>
<dbReference type="AlphaFoldDB" id="A0A3N0YZS5"/>
<dbReference type="InterPro" id="IPR011016">
    <property type="entry name" value="Znf_RING-CH"/>
</dbReference>
<feature type="compositionally biased region" description="Polar residues" evidence="10">
    <location>
        <begin position="595"/>
        <end position="607"/>
    </location>
</feature>
<dbReference type="FunFam" id="3.30.40.10:FF:000145">
    <property type="entry name" value="RING finger protein 145"/>
    <property type="match status" value="1"/>
</dbReference>
<evidence type="ECO:0000256" key="9">
    <source>
        <dbReference type="PROSITE-ProRule" id="PRU00175"/>
    </source>
</evidence>
<keyword evidence="4 9" id="KW-0863">Zinc-finger</keyword>
<reference evidence="13 14" key="1">
    <citation type="submission" date="2018-10" db="EMBL/GenBank/DDBJ databases">
        <title>Genome assembly for a Yunnan-Guizhou Plateau 3E fish, Anabarilius grahami (Regan), and its evolutionary and genetic applications.</title>
        <authorList>
            <person name="Jiang W."/>
        </authorList>
    </citation>
    <scope>NUCLEOTIDE SEQUENCE [LARGE SCALE GENOMIC DNA]</scope>
    <source>
        <strain evidence="13">AG-KIZ</strain>
        <tissue evidence="13">Muscle</tissue>
    </source>
</reference>
<evidence type="ECO:0000256" key="2">
    <source>
        <dbReference type="ARBA" id="ARBA00022692"/>
    </source>
</evidence>
<dbReference type="GO" id="GO:0012505">
    <property type="term" value="C:endomembrane system"/>
    <property type="evidence" value="ECO:0007669"/>
    <property type="project" value="TreeGrafter"/>
</dbReference>
<feature type="transmembrane region" description="Helical" evidence="11">
    <location>
        <begin position="171"/>
        <end position="193"/>
    </location>
</feature>
<evidence type="ECO:0000256" key="11">
    <source>
        <dbReference type="SAM" id="Phobius"/>
    </source>
</evidence>
<evidence type="ECO:0000256" key="1">
    <source>
        <dbReference type="ARBA" id="ARBA00004141"/>
    </source>
</evidence>